<dbReference type="EMBL" id="VSRR010009236">
    <property type="protein sequence ID" value="MPC50022.1"/>
    <property type="molecule type" value="Genomic_DNA"/>
</dbReference>
<proteinExistence type="predicted"/>
<dbReference type="AlphaFoldDB" id="A0A5B7FTZ2"/>
<feature type="region of interest" description="Disordered" evidence="1">
    <location>
        <begin position="1"/>
        <end position="32"/>
    </location>
</feature>
<accession>A0A5B7FTZ2</accession>
<feature type="compositionally biased region" description="Acidic residues" evidence="1">
    <location>
        <begin position="1"/>
        <end position="10"/>
    </location>
</feature>
<reference evidence="2 3" key="1">
    <citation type="submission" date="2019-05" db="EMBL/GenBank/DDBJ databases">
        <title>Another draft genome of Portunus trituberculatus and its Hox gene families provides insights of decapod evolution.</title>
        <authorList>
            <person name="Jeong J.-H."/>
            <person name="Song I."/>
            <person name="Kim S."/>
            <person name="Choi T."/>
            <person name="Kim D."/>
            <person name="Ryu S."/>
            <person name="Kim W."/>
        </authorList>
    </citation>
    <scope>NUCLEOTIDE SEQUENCE [LARGE SCALE GENOMIC DNA]</scope>
    <source>
        <tissue evidence="2">Muscle</tissue>
    </source>
</reference>
<gene>
    <name evidence="2" type="ORF">E2C01_043841</name>
</gene>
<dbReference type="Proteomes" id="UP000324222">
    <property type="component" value="Unassembled WGS sequence"/>
</dbReference>
<evidence type="ECO:0000313" key="3">
    <source>
        <dbReference type="Proteomes" id="UP000324222"/>
    </source>
</evidence>
<comment type="caution">
    <text evidence="2">The sequence shown here is derived from an EMBL/GenBank/DDBJ whole genome shotgun (WGS) entry which is preliminary data.</text>
</comment>
<keyword evidence="3" id="KW-1185">Reference proteome</keyword>
<name>A0A5B7FTZ2_PORTR</name>
<evidence type="ECO:0000313" key="2">
    <source>
        <dbReference type="EMBL" id="MPC50022.1"/>
    </source>
</evidence>
<evidence type="ECO:0000256" key="1">
    <source>
        <dbReference type="SAM" id="MobiDB-lite"/>
    </source>
</evidence>
<sequence length="61" mass="6809">MRQTLEDDNEDKSPEGTGAPPHLPNNDILPGEGLVEGQFRRVMKGTFTPQQQPTPCRLLYS</sequence>
<organism evidence="2 3">
    <name type="scientific">Portunus trituberculatus</name>
    <name type="common">Swimming crab</name>
    <name type="synonym">Neptunus trituberculatus</name>
    <dbReference type="NCBI Taxonomy" id="210409"/>
    <lineage>
        <taxon>Eukaryota</taxon>
        <taxon>Metazoa</taxon>
        <taxon>Ecdysozoa</taxon>
        <taxon>Arthropoda</taxon>
        <taxon>Crustacea</taxon>
        <taxon>Multicrustacea</taxon>
        <taxon>Malacostraca</taxon>
        <taxon>Eumalacostraca</taxon>
        <taxon>Eucarida</taxon>
        <taxon>Decapoda</taxon>
        <taxon>Pleocyemata</taxon>
        <taxon>Brachyura</taxon>
        <taxon>Eubrachyura</taxon>
        <taxon>Portunoidea</taxon>
        <taxon>Portunidae</taxon>
        <taxon>Portuninae</taxon>
        <taxon>Portunus</taxon>
    </lineage>
</organism>
<protein>
    <submittedName>
        <fullName evidence="2">Uncharacterized protein</fullName>
    </submittedName>
</protein>